<evidence type="ECO:0000313" key="2">
    <source>
        <dbReference type="EMBL" id="OAL09805.1"/>
    </source>
</evidence>
<accession>A0A1A9QCX6</accession>
<feature type="compositionally biased region" description="Acidic residues" evidence="1">
    <location>
        <begin position="59"/>
        <end position="69"/>
    </location>
</feature>
<dbReference type="Proteomes" id="UP000077623">
    <property type="component" value="Unassembled WGS sequence"/>
</dbReference>
<evidence type="ECO:0000256" key="1">
    <source>
        <dbReference type="SAM" id="MobiDB-lite"/>
    </source>
</evidence>
<sequence length="153" mass="17368">MNLSVIFSKLKLLFPVAVVASSIVITVKLLTSETPLTSEILKVEAKEDIHVTNFKDELVIPEEPPEEAPPDEKQPESLDSEKDEQTDDKEEKDSDDRKEEEDKGDENKSDSREKSEDEKKKDEKQEQQKSKRRFNPSNPLSGMLSKILGNKGQ</sequence>
<protein>
    <submittedName>
        <fullName evidence="2">Uncharacterized protein</fullName>
    </submittedName>
</protein>
<dbReference type="EMBL" id="LWUJ01000014">
    <property type="protein sequence ID" value="OAL09805.1"/>
    <property type="molecule type" value="Genomic_DNA"/>
</dbReference>
<reference evidence="3" key="1">
    <citation type="submission" date="2016-04" db="EMBL/GenBank/DDBJ databases">
        <authorList>
            <person name="Quiroz-Castaneda R.E."/>
            <person name="Martinez-Ocampo F."/>
        </authorList>
    </citation>
    <scope>NUCLEOTIDE SEQUENCE [LARGE SCALE GENOMIC DNA]</scope>
    <source>
        <strain evidence="3">INIFAP01</strain>
    </source>
</reference>
<feature type="region of interest" description="Disordered" evidence="1">
    <location>
        <begin position="54"/>
        <end position="153"/>
    </location>
</feature>
<name>A0A1A9QCX6_9MOLU</name>
<feature type="compositionally biased region" description="Basic and acidic residues" evidence="1">
    <location>
        <begin position="70"/>
        <end position="80"/>
    </location>
</feature>
<proteinExistence type="predicted"/>
<feature type="compositionally biased region" description="Basic and acidic residues" evidence="1">
    <location>
        <begin position="89"/>
        <end position="129"/>
    </location>
</feature>
<dbReference type="STRING" id="432608.A6V39_05100"/>
<keyword evidence="3" id="KW-1185">Reference proteome</keyword>
<dbReference type="RefSeq" id="WP_187150658.1">
    <property type="nucleotide sequence ID" value="NZ_LWUJ01000014.1"/>
</dbReference>
<evidence type="ECO:0000313" key="3">
    <source>
        <dbReference type="Proteomes" id="UP000077623"/>
    </source>
</evidence>
<gene>
    <name evidence="2" type="ORF">A6V39_05100</name>
</gene>
<comment type="caution">
    <text evidence="2">The sequence shown here is derived from an EMBL/GenBank/DDBJ whole genome shotgun (WGS) entry which is preliminary data.</text>
</comment>
<organism evidence="2 3">
    <name type="scientific">Candidatus Mycoplasma haematobovis</name>
    <dbReference type="NCBI Taxonomy" id="432608"/>
    <lineage>
        <taxon>Bacteria</taxon>
        <taxon>Bacillati</taxon>
        <taxon>Mycoplasmatota</taxon>
        <taxon>Mollicutes</taxon>
        <taxon>Mycoplasmataceae</taxon>
        <taxon>Mycoplasma</taxon>
    </lineage>
</organism>
<dbReference type="AlphaFoldDB" id="A0A1A9QCX6"/>